<keyword evidence="1" id="KW-1133">Transmembrane helix</keyword>
<reference evidence="2 3" key="1">
    <citation type="submission" date="2020-08" db="EMBL/GenBank/DDBJ databases">
        <title>Bridging the membrane lipid divide: bacteria of the FCB group superphylum have the potential to synthesize archaeal ether lipids.</title>
        <authorList>
            <person name="Villanueva L."/>
            <person name="Von Meijenfeldt F.A.B."/>
            <person name="Westbye A.B."/>
            <person name="Yadav S."/>
            <person name="Hopmans E.C."/>
            <person name="Dutilh B.E."/>
            <person name="Sinninghe Damste J.S."/>
        </authorList>
    </citation>
    <scope>NUCLEOTIDE SEQUENCE [LARGE SCALE GENOMIC DNA]</scope>
    <source>
        <strain evidence="2">NIOZ-UU82</strain>
    </source>
</reference>
<feature type="transmembrane region" description="Helical" evidence="1">
    <location>
        <begin position="12"/>
        <end position="35"/>
    </location>
</feature>
<dbReference type="AlphaFoldDB" id="A0A8J6N2P9"/>
<evidence type="ECO:0000313" key="3">
    <source>
        <dbReference type="Proteomes" id="UP000603545"/>
    </source>
</evidence>
<gene>
    <name evidence="2" type="ORF">H8E80_02900</name>
</gene>
<sequence length="142" mass="16000">MYGLDAISAHNGWHMAALGISIVFTGLILLSFTVAQLHNILRLFDNRDAYYKRIRGLFKKNNNKQEVSDSDLSLSNNVKEAAGQCKLLIERIGEPFPLPRLIELSEKCGMSHPYSTINDLILAGFIVPDGKGYYVWNQDEQN</sequence>
<evidence type="ECO:0000256" key="1">
    <source>
        <dbReference type="SAM" id="Phobius"/>
    </source>
</evidence>
<evidence type="ECO:0000313" key="2">
    <source>
        <dbReference type="EMBL" id="MBC8198984.1"/>
    </source>
</evidence>
<keyword evidence="1" id="KW-0472">Membrane</keyword>
<protein>
    <submittedName>
        <fullName evidence="2">OadG family protein</fullName>
    </submittedName>
</protein>
<organism evidence="2 3">
    <name type="scientific">Candidatus Desulfaltia bathyphila</name>
    <dbReference type="NCBI Taxonomy" id="2841697"/>
    <lineage>
        <taxon>Bacteria</taxon>
        <taxon>Pseudomonadati</taxon>
        <taxon>Thermodesulfobacteriota</taxon>
        <taxon>Desulfobacteria</taxon>
        <taxon>Desulfobacterales</taxon>
        <taxon>Desulfobacterales incertae sedis</taxon>
        <taxon>Candidatus Desulfaltia</taxon>
    </lineage>
</organism>
<keyword evidence="1" id="KW-0812">Transmembrane</keyword>
<proteinExistence type="predicted"/>
<comment type="caution">
    <text evidence="2">The sequence shown here is derived from an EMBL/GenBank/DDBJ whole genome shotgun (WGS) entry which is preliminary data.</text>
</comment>
<dbReference type="EMBL" id="JACNLL010000029">
    <property type="protein sequence ID" value="MBC8198984.1"/>
    <property type="molecule type" value="Genomic_DNA"/>
</dbReference>
<accession>A0A8J6N2P9</accession>
<dbReference type="Proteomes" id="UP000603545">
    <property type="component" value="Unassembled WGS sequence"/>
</dbReference>
<name>A0A8J6N2P9_9BACT</name>